<protein>
    <submittedName>
        <fullName evidence="1">Uncharacterized protein</fullName>
    </submittedName>
</protein>
<evidence type="ECO:0000313" key="1">
    <source>
        <dbReference type="EMBL" id="SEW16683.1"/>
    </source>
</evidence>
<sequence length="113" mass="13113">METIMVKLPEMEEVNFSFEPQYEEIPIRGNYMATGIEQLDREAEAAVLRELENGNIYAWFCAAVTAEWRGIKETTYLGGCSYHDEKDFKRDHYDSMKDEAYKDLIATIKSLAK</sequence>
<dbReference type="EMBL" id="FOJG01000001">
    <property type="protein sequence ID" value="SEW16683.1"/>
    <property type="molecule type" value="Genomic_DNA"/>
</dbReference>
<keyword evidence="2" id="KW-1185">Reference proteome</keyword>
<name>A0A1I0PQV2_9BACT</name>
<gene>
    <name evidence="1" type="ORF">SAMN04488122_0917</name>
</gene>
<dbReference type="AlphaFoldDB" id="A0A1I0PQV2"/>
<proteinExistence type="predicted"/>
<evidence type="ECO:0000313" key="2">
    <source>
        <dbReference type="Proteomes" id="UP000199310"/>
    </source>
</evidence>
<reference evidence="2" key="1">
    <citation type="submission" date="2016-10" db="EMBL/GenBank/DDBJ databases">
        <authorList>
            <person name="Varghese N."/>
            <person name="Submissions S."/>
        </authorList>
    </citation>
    <scope>NUCLEOTIDE SEQUENCE [LARGE SCALE GENOMIC DNA]</scope>
    <source>
        <strain evidence="2">DSM 3695</strain>
    </source>
</reference>
<organism evidence="1 2">
    <name type="scientific">Chitinophaga arvensicola</name>
    <dbReference type="NCBI Taxonomy" id="29529"/>
    <lineage>
        <taxon>Bacteria</taxon>
        <taxon>Pseudomonadati</taxon>
        <taxon>Bacteroidota</taxon>
        <taxon>Chitinophagia</taxon>
        <taxon>Chitinophagales</taxon>
        <taxon>Chitinophagaceae</taxon>
        <taxon>Chitinophaga</taxon>
    </lineage>
</organism>
<dbReference type="Proteomes" id="UP000199310">
    <property type="component" value="Unassembled WGS sequence"/>
</dbReference>
<accession>A0A1I0PQV2</accession>
<dbReference type="RefSeq" id="WP_089891162.1">
    <property type="nucleotide sequence ID" value="NZ_FOJG01000001.1"/>
</dbReference>